<accession>A0A8J5PXT0</accession>
<dbReference type="AlphaFoldDB" id="A0A8J5PXT0"/>
<name>A0A8J5PXT0_FUSOX</name>
<protein>
    <submittedName>
        <fullName evidence="1">Uncharacterized protein</fullName>
    </submittedName>
</protein>
<dbReference type="Proteomes" id="UP000693942">
    <property type="component" value="Unassembled WGS sequence"/>
</dbReference>
<dbReference type="EMBL" id="JAELUR010000001">
    <property type="protein sequence ID" value="KAG7438676.1"/>
    <property type="molecule type" value="Genomic_DNA"/>
</dbReference>
<reference evidence="1" key="1">
    <citation type="submission" date="2021-04" db="EMBL/GenBank/DDBJ databases">
        <title>First draft genome resource for Brassicaceae pathogens Fusarium oxysporum f. sp. raphani and Fusarium oxysporum f. sp. rapae.</title>
        <authorList>
            <person name="Asai S."/>
        </authorList>
    </citation>
    <scope>NUCLEOTIDE SEQUENCE</scope>
    <source>
        <strain evidence="1">Tf1262</strain>
    </source>
</reference>
<evidence type="ECO:0000313" key="1">
    <source>
        <dbReference type="EMBL" id="KAG7438676.1"/>
    </source>
</evidence>
<organism evidence="1 2">
    <name type="scientific">Fusarium oxysporum f. sp. raphani</name>
    <dbReference type="NCBI Taxonomy" id="96318"/>
    <lineage>
        <taxon>Eukaryota</taxon>
        <taxon>Fungi</taxon>
        <taxon>Dikarya</taxon>
        <taxon>Ascomycota</taxon>
        <taxon>Pezizomycotina</taxon>
        <taxon>Sordariomycetes</taxon>
        <taxon>Hypocreomycetidae</taxon>
        <taxon>Hypocreales</taxon>
        <taxon>Nectriaceae</taxon>
        <taxon>Fusarium</taxon>
        <taxon>Fusarium oxysporum species complex</taxon>
    </lineage>
</organism>
<evidence type="ECO:0000313" key="2">
    <source>
        <dbReference type="Proteomes" id="UP000693942"/>
    </source>
</evidence>
<comment type="caution">
    <text evidence="1">The sequence shown here is derived from an EMBL/GenBank/DDBJ whole genome shotgun (WGS) entry which is preliminary data.</text>
</comment>
<gene>
    <name evidence="1" type="ORF">Forpi1262_v001526</name>
</gene>
<proteinExistence type="predicted"/>
<sequence length="92" mass="10556">MAGDTVVQLFALCAASSFFYISQTLERHSLTESPRLSSFLVFLLSGLTDASRHIVVKALYLMVHMMLERGRTHIFLEGQEDFPFRSLYYALY</sequence>